<dbReference type="GO" id="GO:0003677">
    <property type="term" value="F:DNA binding"/>
    <property type="evidence" value="ECO:0007669"/>
    <property type="project" value="InterPro"/>
</dbReference>
<dbReference type="InterPro" id="IPR010982">
    <property type="entry name" value="Lambda_DNA-bd_dom_sf"/>
</dbReference>
<dbReference type="RefSeq" id="WP_111945102.1">
    <property type="nucleotide sequence ID" value="NZ_CATNYA010000003.1"/>
</dbReference>
<organism evidence="2 3">
    <name type="scientific">Clostridium perfringens</name>
    <dbReference type="NCBI Taxonomy" id="1502"/>
    <lineage>
        <taxon>Bacteria</taxon>
        <taxon>Bacillati</taxon>
        <taxon>Bacillota</taxon>
        <taxon>Clostridia</taxon>
        <taxon>Eubacteriales</taxon>
        <taxon>Clostridiaceae</taxon>
        <taxon>Clostridium</taxon>
    </lineage>
</organism>
<name>A0A2X3BQJ9_CLOPF</name>
<reference evidence="2 3" key="1">
    <citation type="submission" date="2018-06" db="EMBL/GenBank/DDBJ databases">
        <authorList>
            <consortium name="Pathogen Informatics"/>
            <person name="Doyle S."/>
        </authorList>
    </citation>
    <scope>NUCLEOTIDE SEQUENCE [LARGE SCALE GENOMIC DNA]</scope>
    <source>
        <strain evidence="2 3">NCTC8081</strain>
    </source>
</reference>
<proteinExistence type="predicted"/>
<dbReference type="Pfam" id="PF01381">
    <property type="entry name" value="HTH_3"/>
    <property type="match status" value="1"/>
</dbReference>
<feature type="domain" description="HTH cro/C1-type" evidence="1">
    <location>
        <begin position="12"/>
        <end position="67"/>
    </location>
</feature>
<dbReference type="SMART" id="SM00530">
    <property type="entry name" value="HTH_XRE"/>
    <property type="match status" value="1"/>
</dbReference>
<evidence type="ECO:0000313" key="3">
    <source>
        <dbReference type="Proteomes" id="UP000250234"/>
    </source>
</evidence>
<dbReference type="InterPro" id="IPR001387">
    <property type="entry name" value="Cro/C1-type_HTH"/>
</dbReference>
<dbReference type="PROSITE" id="PS50943">
    <property type="entry name" value="HTH_CROC1"/>
    <property type="match status" value="1"/>
</dbReference>
<dbReference type="CDD" id="cd00093">
    <property type="entry name" value="HTH_XRE"/>
    <property type="match status" value="1"/>
</dbReference>
<evidence type="ECO:0000313" key="2">
    <source>
        <dbReference type="EMBL" id="SQC06222.1"/>
    </source>
</evidence>
<evidence type="ECO:0000259" key="1">
    <source>
        <dbReference type="PROSITE" id="PS50943"/>
    </source>
</evidence>
<protein>
    <submittedName>
        <fullName evidence="2">Transcriptional regulator</fullName>
    </submittedName>
</protein>
<dbReference type="EMBL" id="UAWO01000002">
    <property type="protein sequence ID" value="SQC06222.1"/>
    <property type="molecule type" value="Genomic_DNA"/>
</dbReference>
<dbReference type="SUPFAM" id="SSF47413">
    <property type="entry name" value="lambda repressor-like DNA-binding domains"/>
    <property type="match status" value="1"/>
</dbReference>
<dbReference type="Proteomes" id="UP000250234">
    <property type="component" value="Unassembled WGS sequence"/>
</dbReference>
<sequence length="128" mass="14800">MNVGIIELGEIIKNKRLELNYTTEMLAKELNKSTGFINNLENGKTDAFNINLLSKLCNTLNLSIPSLIPQYTDEFDENLRNSLKCTNKSILELSDNLILVLKYTDKQSFKLLMDKLNTEIEYFNKLYK</sequence>
<gene>
    <name evidence="2" type="ORF">NCTC8081_00293</name>
</gene>
<accession>A0A2X3BQJ9</accession>
<dbReference type="Gene3D" id="1.10.260.40">
    <property type="entry name" value="lambda repressor-like DNA-binding domains"/>
    <property type="match status" value="1"/>
</dbReference>
<dbReference type="AlphaFoldDB" id="A0A2X3BQJ9"/>